<dbReference type="OrthoDB" id="10638794at2759"/>
<accession>A0A6V7TQI2</accession>
<dbReference type="InterPro" id="IPR013783">
    <property type="entry name" value="Ig-like_fold"/>
</dbReference>
<evidence type="ECO:0000259" key="2">
    <source>
        <dbReference type="PROSITE" id="PS50202"/>
    </source>
</evidence>
<keyword evidence="1" id="KW-0206">Cytoskeleton</keyword>
<gene>
    <name evidence="3" type="ORF">MENT_LOCUS3214</name>
</gene>
<name>A0A6V7TQI2_MELEN</name>
<dbReference type="InterPro" id="IPR008962">
    <property type="entry name" value="PapD-like_sf"/>
</dbReference>
<comment type="caution">
    <text evidence="3">The sequence shown here is derived from an EMBL/GenBank/DDBJ whole genome shotgun (WGS) entry which is preliminary data.</text>
</comment>
<dbReference type="Gene3D" id="2.60.40.10">
    <property type="entry name" value="Immunoglobulins"/>
    <property type="match status" value="1"/>
</dbReference>
<dbReference type="EMBL" id="CAJEWN010000010">
    <property type="protein sequence ID" value="CAD2131182.1"/>
    <property type="molecule type" value="Genomic_DNA"/>
</dbReference>
<organism evidence="3 4">
    <name type="scientific">Meloidogyne enterolobii</name>
    <name type="common">Root-knot nematode worm</name>
    <name type="synonym">Meloidogyne mayaguensis</name>
    <dbReference type="NCBI Taxonomy" id="390850"/>
    <lineage>
        <taxon>Eukaryota</taxon>
        <taxon>Metazoa</taxon>
        <taxon>Ecdysozoa</taxon>
        <taxon>Nematoda</taxon>
        <taxon>Chromadorea</taxon>
        <taxon>Rhabditida</taxon>
        <taxon>Tylenchina</taxon>
        <taxon>Tylenchomorpha</taxon>
        <taxon>Tylenchoidea</taxon>
        <taxon>Meloidogynidae</taxon>
        <taxon>Meloidogyninae</taxon>
        <taxon>Meloidogyne</taxon>
    </lineage>
</organism>
<keyword evidence="1" id="KW-0963">Cytoplasm</keyword>
<protein>
    <recommendedName>
        <fullName evidence="1">Major sperm protein</fullName>
    </recommendedName>
</protein>
<feature type="domain" description="MSP" evidence="2">
    <location>
        <begin position="30"/>
        <end position="138"/>
    </location>
</feature>
<evidence type="ECO:0000313" key="4">
    <source>
        <dbReference type="Proteomes" id="UP000580250"/>
    </source>
</evidence>
<evidence type="ECO:0000313" key="3">
    <source>
        <dbReference type="EMBL" id="CAD2131182.1"/>
    </source>
</evidence>
<dbReference type="AlphaFoldDB" id="A0A6V7TQI2"/>
<dbReference type="Pfam" id="PF00635">
    <property type="entry name" value="Motile_Sperm"/>
    <property type="match status" value="1"/>
</dbReference>
<dbReference type="SUPFAM" id="SSF49354">
    <property type="entry name" value="PapD-like"/>
    <property type="match status" value="1"/>
</dbReference>
<dbReference type="Proteomes" id="UP000580250">
    <property type="component" value="Unassembled WGS sequence"/>
</dbReference>
<evidence type="ECO:0000256" key="1">
    <source>
        <dbReference type="RuleBase" id="RU003425"/>
    </source>
</evidence>
<comment type="function">
    <text evidence="1">Central component in molecular interactions underlying sperm crawling. Forms an extensive filament system that extends from sperm villipoda, along the leading edge of the pseudopod.</text>
</comment>
<reference evidence="3 4" key="1">
    <citation type="submission" date="2020-08" db="EMBL/GenBank/DDBJ databases">
        <authorList>
            <person name="Koutsovoulos G."/>
            <person name="Danchin GJ E."/>
        </authorList>
    </citation>
    <scope>NUCLEOTIDE SEQUENCE [LARGE SCALE GENOMIC DNA]</scope>
</reference>
<dbReference type="InterPro" id="IPR000535">
    <property type="entry name" value="MSP_dom"/>
</dbReference>
<proteinExistence type="predicted"/>
<dbReference type="PROSITE" id="PS50202">
    <property type="entry name" value="MSP"/>
    <property type="match status" value="1"/>
</dbReference>
<sequence length="138" mass="16013">MFTIDWINSFNLNKKNNFTTSTFRGIKNINILFNAENKFYINAPFNQQQTLYTRIRNPLPYNVVMRVLSTDPEKIHIWPYNAIIPAGGAMDIGINFEAISKFRKERILVKIINLPHNFLDLTIPQMLVAFGHVIGDKE</sequence>